<proteinExistence type="inferred from homology"/>
<evidence type="ECO:0000256" key="3">
    <source>
        <dbReference type="ARBA" id="ARBA00022989"/>
    </source>
</evidence>
<evidence type="ECO:0000256" key="5">
    <source>
        <dbReference type="RuleBase" id="RU363107"/>
    </source>
</evidence>
<dbReference type="OrthoDB" id="63113at2759"/>
<dbReference type="KEGG" id="gtt:GUITHDRAFT_161492"/>
<dbReference type="Pfam" id="PF03208">
    <property type="entry name" value="PRA1"/>
    <property type="match status" value="1"/>
</dbReference>
<keyword evidence="2 5" id="KW-0812">Transmembrane</keyword>
<evidence type="ECO:0000256" key="1">
    <source>
        <dbReference type="ARBA" id="ARBA00004141"/>
    </source>
</evidence>
<dbReference type="GO" id="GO:0005794">
    <property type="term" value="C:Golgi apparatus"/>
    <property type="evidence" value="ECO:0007669"/>
    <property type="project" value="TreeGrafter"/>
</dbReference>
<name>L1JV77_GUITC</name>
<organism evidence="6">
    <name type="scientific">Guillardia theta (strain CCMP2712)</name>
    <name type="common">Cryptophyte</name>
    <dbReference type="NCBI Taxonomy" id="905079"/>
    <lineage>
        <taxon>Eukaryota</taxon>
        <taxon>Cryptophyceae</taxon>
        <taxon>Pyrenomonadales</taxon>
        <taxon>Geminigeraceae</taxon>
        <taxon>Guillardia</taxon>
    </lineage>
</organism>
<accession>L1JV77</accession>
<reference evidence="6 8" key="1">
    <citation type="journal article" date="2012" name="Nature">
        <title>Algal genomes reveal evolutionary mosaicism and the fate of nucleomorphs.</title>
        <authorList>
            <consortium name="DOE Joint Genome Institute"/>
            <person name="Curtis B.A."/>
            <person name="Tanifuji G."/>
            <person name="Burki F."/>
            <person name="Gruber A."/>
            <person name="Irimia M."/>
            <person name="Maruyama S."/>
            <person name="Arias M.C."/>
            <person name="Ball S.G."/>
            <person name="Gile G.H."/>
            <person name="Hirakawa Y."/>
            <person name="Hopkins J.F."/>
            <person name="Kuo A."/>
            <person name="Rensing S.A."/>
            <person name="Schmutz J."/>
            <person name="Symeonidi A."/>
            <person name="Elias M."/>
            <person name="Eveleigh R.J."/>
            <person name="Herman E.K."/>
            <person name="Klute M.J."/>
            <person name="Nakayama T."/>
            <person name="Obornik M."/>
            <person name="Reyes-Prieto A."/>
            <person name="Armbrust E.V."/>
            <person name="Aves S.J."/>
            <person name="Beiko R.G."/>
            <person name="Coutinho P."/>
            <person name="Dacks J.B."/>
            <person name="Durnford D.G."/>
            <person name="Fast N.M."/>
            <person name="Green B.R."/>
            <person name="Grisdale C.J."/>
            <person name="Hempel F."/>
            <person name="Henrissat B."/>
            <person name="Hoppner M.P."/>
            <person name="Ishida K."/>
            <person name="Kim E."/>
            <person name="Koreny L."/>
            <person name="Kroth P.G."/>
            <person name="Liu Y."/>
            <person name="Malik S.B."/>
            <person name="Maier U.G."/>
            <person name="McRose D."/>
            <person name="Mock T."/>
            <person name="Neilson J.A."/>
            <person name="Onodera N.T."/>
            <person name="Poole A.M."/>
            <person name="Pritham E.J."/>
            <person name="Richards T.A."/>
            <person name="Rocap G."/>
            <person name="Roy S.W."/>
            <person name="Sarai C."/>
            <person name="Schaack S."/>
            <person name="Shirato S."/>
            <person name="Slamovits C.H."/>
            <person name="Spencer D.F."/>
            <person name="Suzuki S."/>
            <person name="Worden A.Z."/>
            <person name="Zauner S."/>
            <person name="Barry K."/>
            <person name="Bell C."/>
            <person name="Bharti A.K."/>
            <person name="Crow J.A."/>
            <person name="Grimwood J."/>
            <person name="Kramer R."/>
            <person name="Lindquist E."/>
            <person name="Lucas S."/>
            <person name="Salamov A."/>
            <person name="McFadden G.I."/>
            <person name="Lane C.E."/>
            <person name="Keeling P.J."/>
            <person name="Gray M.W."/>
            <person name="Grigoriev I.V."/>
            <person name="Archibald J.M."/>
        </authorList>
    </citation>
    <scope>NUCLEOTIDE SEQUENCE</scope>
    <source>
        <strain evidence="6 8">CCMP2712</strain>
    </source>
</reference>
<dbReference type="GeneID" id="17308394"/>
<comment type="similarity">
    <text evidence="5">Belongs to the PRA1 family.</text>
</comment>
<dbReference type="HOGENOM" id="CLU_1291131_0_0_1"/>
<dbReference type="Proteomes" id="UP000011087">
    <property type="component" value="Unassembled WGS sequence"/>
</dbReference>
<evidence type="ECO:0000256" key="2">
    <source>
        <dbReference type="ARBA" id="ARBA00022692"/>
    </source>
</evidence>
<reference evidence="7" key="3">
    <citation type="submission" date="2015-06" db="UniProtKB">
        <authorList>
            <consortium name="EnsemblProtists"/>
        </authorList>
    </citation>
    <scope>IDENTIFICATION</scope>
</reference>
<dbReference type="EMBL" id="JH992974">
    <property type="protein sequence ID" value="EKX51998.1"/>
    <property type="molecule type" value="Genomic_DNA"/>
</dbReference>
<dbReference type="STRING" id="905079.L1JV77"/>
<dbReference type="EnsemblProtists" id="EKX51998">
    <property type="protein sequence ID" value="EKX51998"/>
    <property type="gene ID" value="GUITHDRAFT_161492"/>
</dbReference>
<reference evidence="8" key="2">
    <citation type="submission" date="2012-11" db="EMBL/GenBank/DDBJ databases">
        <authorList>
            <person name="Kuo A."/>
            <person name="Curtis B.A."/>
            <person name="Tanifuji G."/>
            <person name="Burki F."/>
            <person name="Gruber A."/>
            <person name="Irimia M."/>
            <person name="Maruyama S."/>
            <person name="Arias M.C."/>
            <person name="Ball S.G."/>
            <person name="Gile G.H."/>
            <person name="Hirakawa Y."/>
            <person name="Hopkins J.F."/>
            <person name="Rensing S.A."/>
            <person name="Schmutz J."/>
            <person name="Symeonidi A."/>
            <person name="Elias M."/>
            <person name="Eveleigh R.J."/>
            <person name="Herman E.K."/>
            <person name="Klute M.J."/>
            <person name="Nakayama T."/>
            <person name="Obornik M."/>
            <person name="Reyes-Prieto A."/>
            <person name="Armbrust E.V."/>
            <person name="Aves S.J."/>
            <person name="Beiko R.G."/>
            <person name="Coutinho P."/>
            <person name="Dacks J.B."/>
            <person name="Durnford D.G."/>
            <person name="Fast N.M."/>
            <person name="Green B.R."/>
            <person name="Grisdale C."/>
            <person name="Hempe F."/>
            <person name="Henrissat B."/>
            <person name="Hoppner M.P."/>
            <person name="Ishida K.-I."/>
            <person name="Kim E."/>
            <person name="Koreny L."/>
            <person name="Kroth P.G."/>
            <person name="Liu Y."/>
            <person name="Malik S.-B."/>
            <person name="Maier U.G."/>
            <person name="McRose D."/>
            <person name="Mock T."/>
            <person name="Neilson J.A."/>
            <person name="Onodera N.T."/>
            <person name="Poole A.M."/>
            <person name="Pritham E.J."/>
            <person name="Richards T.A."/>
            <person name="Rocap G."/>
            <person name="Roy S.W."/>
            <person name="Sarai C."/>
            <person name="Schaack S."/>
            <person name="Shirato S."/>
            <person name="Slamovits C.H."/>
            <person name="Spencer D.F."/>
            <person name="Suzuki S."/>
            <person name="Worden A.Z."/>
            <person name="Zauner S."/>
            <person name="Barry K."/>
            <person name="Bell C."/>
            <person name="Bharti A.K."/>
            <person name="Crow J.A."/>
            <person name="Grimwood J."/>
            <person name="Kramer R."/>
            <person name="Lindquist E."/>
            <person name="Lucas S."/>
            <person name="Salamov A."/>
            <person name="McFadden G.I."/>
            <person name="Lane C.E."/>
            <person name="Keeling P.J."/>
            <person name="Gray M.W."/>
            <person name="Grigoriev I.V."/>
            <person name="Archibald J.M."/>
        </authorList>
    </citation>
    <scope>NUCLEOTIDE SEQUENCE</scope>
    <source>
        <strain evidence="8">CCMP2712</strain>
    </source>
</reference>
<dbReference type="RefSeq" id="XP_005838978.1">
    <property type="nucleotide sequence ID" value="XM_005838921.1"/>
</dbReference>
<sequence>MLQESSDLRDPLNPAESTNISSTFGGLTVPQGITSMFSKVQNSNLGLAISSVRSRIRPWVTDFGAVSQFTRPGDDWATRLRINVTYYKGNYGIIFTGFVVYSIISNPFLLVSIILLLGAWSWLLGMRPRLEDGSIAPVTVGGRVLSGFEQKVALGSFTFILMMITSLGSTIFWALGASMFFIVAHAITHKTDMHEVDAEQFGVPGQFTPADASA</sequence>
<keyword evidence="3 5" id="KW-1133">Transmembrane helix</keyword>
<comment type="subcellular location">
    <subcellularLocation>
        <location evidence="1 5">Membrane</location>
        <topology evidence="1 5">Multi-pass membrane protein</topology>
    </subcellularLocation>
</comment>
<dbReference type="PANTHER" id="PTHR19317:SF0">
    <property type="entry name" value="PRENYLATED RAB ACCEPTOR PROTEIN 1"/>
    <property type="match status" value="1"/>
</dbReference>
<dbReference type="AlphaFoldDB" id="L1JV77"/>
<evidence type="ECO:0000313" key="6">
    <source>
        <dbReference type="EMBL" id="EKX51998.1"/>
    </source>
</evidence>
<feature type="transmembrane region" description="Helical" evidence="5">
    <location>
        <begin position="159"/>
        <end position="184"/>
    </location>
</feature>
<feature type="transmembrane region" description="Helical" evidence="5">
    <location>
        <begin position="98"/>
        <end position="123"/>
    </location>
</feature>
<evidence type="ECO:0000256" key="4">
    <source>
        <dbReference type="ARBA" id="ARBA00023136"/>
    </source>
</evidence>
<dbReference type="PANTHER" id="PTHR19317">
    <property type="entry name" value="PRENYLATED RAB ACCEPTOR 1-RELATED"/>
    <property type="match status" value="1"/>
</dbReference>
<protein>
    <recommendedName>
        <fullName evidence="5">PRA1 family protein</fullName>
    </recommendedName>
</protein>
<keyword evidence="4 5" id="KW-0472">Membrane</keyword>
<gene>
    <name evidence="6" type="ORF">GUITHDRAFT_161492</name>
</gene>
<evidence type="ECO:0000313" key="7">
    <source>
        <dbReference type="EnsemblProtists" id="EKX51998"/>
    </source>
</evidence>
<keyword evidence="8" id="KW-1185">Reference proteome</keyword>
<evidence type="ECO:0000313" key="8">
    <source>
        <dbReference type="Proteomes" id="UP000011087"/>
    </source>
</evidence>
<dbReference type="InterPro" id="IPR004895">
    <property type="entry name" value="Prenylated_rab_accept_PRA1"/>
</dbReference>
<dbReference type="eggNOG" id="KOG3142">
    <property type="taxonomic scope" value="Eukaryota"/>
</dbReference>
<dbReference type="PaxDb" id="55529-EKX51998"/>
<dbReference type="GO" id="GO:0016020">
    <property type="term" value="C:membrane"/>
    <property type="evidence" value="ECO:0007669"/>
    <property type="project" value="UniProtKB-SubCell"/>
</dbReference>
<dbReference type="OMA" id="AHGACRM"/>